<gene>
    <name evidence="1" type="ORF">RPERSI_LOCUS343</name>
</gene>
<reference evidence="1" key="1">
    <citation type="submission" date="2021-06" db="EMBL/GenBank/DDBJ databases">
        <authorList>
            <person name="Kallberg Y."/>
            <person name="Tangrot J."/>
            <person name="Rosling A."/>
        </authorList>
    </citation>
    <scope>NUCLEOTIDE SEQUENCE</scope>
    <source>
        <strain evidence="1">MA461A</strain>
    </source>
</reference>
<organism evidence="1 2">
    <name type="scientific">Racocetra persica</name>
    <dbReference type="NCBI Taxonomy" id="160502"/>
    <lineage>
        <taxon>Eukaryota</taxon>
        <taxon>Fungi</taxon>
        <taxon>Fungi incertae sedis</taxon>
        <taxon>Mucoromycota</taxon>
        <taxon>Glomeromycotina</taxon>
        <taxon>Glomeromycetes</taxon>
        <taxon>Diversisporales</taxon>
        <taxon>Gigasporaceae</taxon>
        <taxon>Racocetra</taxon>
    </lineage>
</organism>
<name>A0ACA9KCI4_9GLOM</name>
<feature type="non-terminal residue" evidence="1">
    <location>
        <position position="1"/>
    </location>
</feature>
<proteinExistence type="predicted"/>
<keyword evidence="2" id="KW-1185">Reference proteome</keyword>
<sequence>KCKHGHTWVASYHIKYDKTWCAKYEQDKTRLNISIPKEIAQNRNEKCISDTYISNRSLLIWECEKSHRWVQTLTNIRKRHWCLYCSGNALLSLEIAEQIALSRHGQYLLTKYQNIDGLLTWSCSSPSKIRKPNFLKTQEYPTRLELDIPYYDLGFMIEVQGEQHWRRIEFFHPKPGDFEKQLERDHLKRDLCDENNIYLFYVWYDDEDPEKTIQDKL</sequence>
<protein>
    <submittedName>
        <fullName evidence="1">23237_t:CDS:1</fullName>
    </submittedName>
</protein>
<evidence type="ECO:0000313" key="1">
    <source>
        <dbReference type="EMBL" id="CAG8465520.1"/>
    </source>
</evidence>
<evidence type="ECO:0000313" key="2">
    <source>
        <dbReference type="Proteomes" id="UP000789920"/>
    </source>
</evidence>
<comment type="caution">
    <text evidence="1">The sequence shown here is derived from an EMBL/GenBank/DDBJ whole genome shotgun (WGS) entry which is preliminary data.</text>
</comment>
<dbReference type="EMBL" id="CAJVQC010000254">
    <property type="protein sequence ID" value="CAG8465520.1"/>
    <property type="molecule type" value="Genomic_DNA"/>
</dbReference>
<accession>A0ACA9KCI4</accession>
<dbReference type="Proteomes" id="UP000789920">
    <property type="component" value="Unassembled WGS sequence"/>
</dbReference>